<gene>
    <name evidence="2" type="ORF">HV560_07050</name>
</gene>
<evidence type="ECO:0000256" key="1">
    <source>
        <dbReference type="SAM" id="SignalP"/>
    </source>
</evidence>
<dbReference type="KEGG" id="mpeg:HV560_07050"/>
<dbReference type="RefSeq" id="WP_176812516.1">
    <property type="nucleotide sequence ID" value="NZ_CP055305.1"/>
</dbReference>
<feature type="signal peptide" evidence="1">
    <location>
        <begin position="1"/>
        <end position="22"/>
    </location>
</feature>
<evidence type="ECO:0000313" key="2">
    <source>
        <dbReference type="EMBL" id="QLB42589.1"/>
    </source>
</evidence>
<name>A0ABD7A914_9PAST</name>
<dbReference type="PROSITE" id="PS51257">
    <property type="entry name" value="PROKAR_LIPOPROTEIN"/>
    <property type="match status" value="1"/>
</dbReference>
<proteinExistence type="predicted"/>
<dbReference type="Proteomes" id="UP000509784">
    <property type="component" value="Chromosome"/>
</dbReference>
<evidence type="ECO:0008006" key="4">
    <source>
        <dbReference type="Google" id="ProtNLM"/>
    </source>
</evidence>
<feature type="chain" id="PRO_5044768861" description="Lipoprotein" evidence="1">
    <location>
        <begin position="23"/>
        <end position="58"/>
    </location>
</feature>
<reference evidence="2 3" key="1">
    <citation type="submission" date="2020-06" db="EMBL/GenBank/DDBJ databases">
        <title>Mannheimia pernigra sp. nov. isolated from bovine respiratory tract.</title>
        <authorList>
            <person name="Kuhnert P."/>
            <person name="Akarsu-Egger H."/>
        </authorList>
    </citation>
    <scope>NUCLEOTIDE SEQUENCE [LARGE SCALE GENOMIC DNA]</scope>
    <source>
        <strain evidence="2 3">17CN0883</strain>
    </source>
</reference>
<dbReference type="AlphaFoldDB" id="A0ABD7A914"/>
<organism evidence="2 3">
    <name type="scientific">Mannheimia pernigra</name>
    <dbReference type="NCBI Taxonomy" id="111844"/>
    <lineage>
        <taxon>Bacteria</taxon>
        <taxon>Pseudomonadati</taxon>
        <taxon>Pseudomonadota</taxon>
        <taxon>Gammaproteobacteria</taxon>
        <taxon>Pasteurellales</taxon>
        <taxon>Pasteurellaceae</taxon>
        <taxon>Mannheimia</taxon>
    </lineage>
</organism>
<evidence type="ECO:0000313" key="3">
    <source>
        <dbReference type="Proteomes" id="UP000509784"/>
    </source>
</evidence>
<keyword evidence="1" id="KW-0732">Signal</keyword>
<accession>A0ABD7A914</accession>
<protein>
    <recommendedName>
        <fullName evidence="4">Lipoprotein</fullName>
    </recommendedName>
</protein>
<dbReference type="EMBL" id="CP055305">
    <property type="protein sequence ID" value="QLB42589.1"/>
    <property type="molecule type" value="Genomic_DNA"/>
</dbReference>
<sequence length="58" mass="5761">MKTKLYLSALMCFGLSGCQVVTDTLSTVNGALSSVNSALSGTAVTSAAQSSVDSAVSE</sequence>